<keyword evidence="4 5" id="KW-0472">Membrane</keyword>
<dbReference type="EMBL" id="UOFS01000044">
    <property type="protein sequence ID" value="VAX00566.1"/>
    <property type="molecule type" value="Genomic_DNA"/>
</dbReference>
<gene>
    <name evidence="7" type="ORF">MNBD_GAMMA22-2990</name>
</gene>
<evidence type="ECO:0000313" key="7">
    <source>
        <dbReference type="EMBL" id="VAX00566.1"/>
    </source>
</evidence>
<dbReference type="AlphaFoldDB" id="A0A3B1A495"/>
<sequence>MYQSGERILLTIWIGGMWAIGYIVAPTLFSMVDDRALAGSIAGRLFFIMSLVGIVCSMALLTGQIMQFGKSCLSKTHWQTWLLILMLLIILIGQFIIQPMMNELREAGLVEELKTKFDQLHRFSTILFMINSLAGLALVVFGLKRNDD</sequence>
<feature type="transmembrane region" description="Helical" evidence="5">
    <location>
        <begin position="41"/>
        <end position="61"/>
    </location>
</feature>
<keyword evidence="2 5" id="KW-0812">Transmembrane</keyword>
<proteinExistence type="predicted"/>
<keyword evidence="3 5" id="KW-1133">Transmembrane helix</keyword>
<organism evidence="7">
    <name type="scientific">hydrothermal vent metagenome</name>
    <dbReference type="NCBI Taxonomy" id="652676"/>
    <lineage>
        <taxon>unclassified sequences</taxon>
        <taxon>metagenomes</taxon>
        <taxon>ecological metagenomes</taxon>
    </lineage>
</organism>
<feature type="domain" description="TMEM205-like" evidence="6">
    <location>
        <begin position="9"/>
        <end position="107"/>
    </location>
</feature>
<evidence type="ECO:0000256" key="5">
    <source>
        <dbReference type="SAM" id="Phobius"/>
    </source>
</evidence>
<dbReference type="GO" id="GO:0016020">
    <property type="term" value="C:membrane"/>
    <property type="evidence" value="ECO:0007669"/>
    <property type="project" value="UniProtKB-SubCell"/>
</dbReference>
<accession>A0A3B1A495</accession>
<feature type="transmembrane region" description="Helical" evidence="5">
    <location>
        <begin position="81"/>
        <end position="101"/>
    </location>
</feature>
<evidence type="ECO:0000259" key="6">
    <source>
        <dbReference type="Pfam" id="PF13664"/>
    </source>
</evidence>
<evidence type="ECO:0000256" key="1">
    <source>
        <dbReference type="ARBA" id="ARBA00004370"/>
    </source>
</evidence>
<dbReference type="InterPro" id="IPR025423">
    <property type="entry name" value="TMEM205-like"/>
</dbReference>
<evidence type="ECO:0000256" key="3">
    <source>
        <dbReference type="ARBA" id="ARBA00022989"/>
    </source>
</evidence>
<dbReference type="Pfam" id="PF13664">
    <property type="entry name" value="DUF4149"/>
    <property type="match status" value="1"/>
</dbReference>
<evidence type="ECO:0000256" key="2">
    <source>
        <dbReference type="ARBA" id="ARBA00022692"/>
    </source>
</evidence>
<feature type="transmembrane region" description="Helical" evidence="5">
    <location>
        <begin position="7"/>
        <end position="29"/>
    </location>
</feature>
<reference evidence="7" key="1">
    <citation type="submission" date="2018-06" db="EMBL/GenBank/DDBJ databases">
        <authorList>
            <person name="Zhirakovskaya E."/>
        </authorList>
    </citation>
    <scope>NUCLEOTIDE SEQUENCE</scope>
</reference>
<protein>
    <recommendedName>
        <fullName evidence="6">TMEM205-like domain-containing protein</fullName>
    </recommendedName>
</protein>
<comment type="subcellular location">
    <subcellularLocation>
        <location evidence="1">Membrane</location>
    </subcellularLocation>
</comment>
<name>A0A3B1A495_9ZZZZ</name>
<evidence type="ECO:0000256" key="4">
    <source>
        <dbReference type="ARBA" id="ARBA00023136"/>
    </source>
</evidence>
<feature type="transmembrane region" description="Helical" evidence="5">
    <location>
        <begin position="121"/>
        <end position="143"/>
    </location>
</feature>